<feature type="compositionally biased region" description="Basic and acidic residues" evidence="1">
    <location>
        <begin position="515"/>
        <end position="524"/>
    </location>
</feature>
<feature type="region of interest" description="Disordered" evidence="1">
    <location>
        <begin position="161"/>
        <end position="311"/>
    </location>
</feature>
<dbReference type="Pfam" id="PF08316">
    <property type="entry name" value="Pal1"/>
    <property type="match status" value="1"/>
</dbReference>
<feature type="compositionally biased region" description="Basic and acidic residues" evidence="1">
    <location>
        <begin position="252"/>
        <end position="263"/>
    </location>
</feature>
<sequence>MMSLAQPGDTDFVHTLLRLALSSIPPPGLNDPGPILDIGIFSLFVLSRPLPDTRMFHSLIRGNLSNIEPPSNHFHKITVSNLSSNNPFRNRGVSPISPKFSRKLLSSDQPSSSISRNPFFDTLLPEPSVSPSLLKMPSASEVLKPLNQIKNDNSSLLEKMTLDNKSDLSGSPEKKREKPKSHPAKTSKSSSPQAKPRDIASSRAIGHRFEKSQEDASRTRRSGAGSSSGKSNALGGQDLFSGSLKTSVNSPKKIEQRRARRNSDSSTFERSNKSLDPEEEKKRQERRSRDRKPREHSEKDSKSRKPNRKLDVIDKLDVTSIYVFHHDGPFDACNPHRNRQGSKRAPMQAFPKDSLNNVLGGGGPINIRPDHALFLGNKNEEAFNDYSKGGTSFNETESYDNSLNFTGNSRQESNVLSATNRVEPIHGEETLGLGTSTFLEGAPASRNAMQRRESETVQVDLTLSRSKSIAQKFRGINVPRRDINSRITIPDNLMSPEIRTPGSGKNERGTGTFFDESRRSEDTMAHTKKENIVTIAEPERNSIPTQSGKIPRHLSPLDHHLHHDGSGEIMTGKTGIGFMSRVKSLKGGPRKMKANPIES</sequence>
<gene>
    <name evidence="2" type="ORF">GcC1_076019</name>
</gene>
<dbReference type="PANTHER" id="PTHR28307">
    <property type="entry name" value="PROTEIN PAL1"/>
    <property type="match status" value="1"/>
</dbReference>
<feature type="compositionally biased region" description="Low complexity" evidence="1">
    <location>
        <begin position="222"/>
        <end position="236"/>
    </location>
</feature>
<organism evidence="2 3">
    <name type="scientific">Golovinomyces cichoracearum</name>
    <dbReference type="NCBI Taxonomy" id="62708"/>
    <lineage>
        <taxon>Eukaryota</taxon>
        <taxon>Fungi</taxon>
        <taxon>Dikarya</taxon>
        <taxon>Ascomycota</taxon>
        <taxon>Pezizomycotina</taxon>
        <taxon>Leotiomycetes</taxon>
        <taxon>Erysiphales</taxon>
        <taxon>Erysiphaceae</taxon>
        <taxon>Golovinomyces</taxon>
    </lineage>
</organism>
<dbReference type="PANTHER" id="PTHR28307:SF2">
    <property type="entry name" value="PROTEIN PAL1"/>
    <property type="match status" value="1"/>
</dbReference>
<proteinExistence type="predicted"/>
<dbReference type="EMBL" id="MCBR01007683">
    <property type="protein sequence ID" value="RKF75703.1"/>
    <property type="molecule type" value="Genomic_DNA"/>
</dbReference>
<feature type="compositionally biased region" description="Basic and acidic residues" evidence="1">
    <location>
        <begin position="270"/>
        <end position="283"/>
    </location>
</feature>
<feature type="compositionally biased region" description="Basic and acidic residues" evidence="1">
    <location>
        <begin position="207"/>
        <end position="218"/>
    </location>
</feature>
<dbReference type="OrthoDB" id="5352132at2759"/>
<feature type="region of interest" description="Disordered" evidence="1">
    <location>
        <begin position="492"/>
        <end position="524"/>
    </location>
</feature>
<accession>A0A420IMF5</accession>
<dbReference type="AlphaFoldDB" id="A0A420IMF5"/>
<feature type="compositionally biased region" description="Basic and acidic residues" evidence="1">
    <location>
        <begin position="161"/>
        <end position="176"/>
    </location>
</feature>
<reference evidence="2 3" key="1">
    <citation type="journal article" date="2018" name="BMC Genomics">
        <title>Comparative genome analyses reveal sequence features reflecting distinct modes of host-adaptation between dicot and monocot powdery mildew.</title>
        <authorList>
            <person name="Wu Y."/>
            <person name="Ma X."/>
            <person name="Pan Z."/>
            <person name="Kale S.D."/>
            <person name="Song Y."/>
            <person name="King H."/>
            <person name="Zhang Q."/>
            <person name="Presley C."/>
            <person name="Deng X."/>
            <person name="Wei C.I."/>
            <person name="Xiao S."/>
        </authorList>
    </citation>
    <scope>NUCLEOTIDE SEQUENCE [LARGE SCALE GENOMIC DNA]</scope>
    <source>
        <strain evidence="2">UCSC1</strain>
    </source>
</reference>
<name>A0A420IMF5_9PEZI</name>
<feature type="compositionally biased region" description="Low complexity" evidence="1">
    <location>
        <begin position="103"/>
        <end position="115"/>
    </location>
</feature>
<protein>
    <submittedName>
        <fullName evidence="2">Putative pal1 cell morphology protein</fullName>
    </submittedName>
</protein>
<dbReference type="Proteomes" id="UP000285405">
    <property type="component" value="Unassembled WGS sequence"/>
</dbReference>
<evidence type="ECO:0000313" key="2">
    <source>
        <dbReference type="EMBL" id="RKF75703.1"/>
    </source>
</evidence>
<dbReference type="GO" id="GO:0005737">
    <property type="term" value="C:cytoplasm"/>
    <property type="evidence" value="ECO:0007669"/>
    <property type="project" value="TreeGrafter"/>
</dbReference>
<evidence type="ECO:0000313" key="3">
    <source>
        <dbReference type="Proteomes" id="UP000285405"/>
    </source>
</evidence>
<feature type="region of interest" description="Disordered" evidence="1">
    <location>
        <begin position="85"/>
        <end position="119"/>
    </location>
</feature>
<feature type="compositionally biased region" description="Basic and acidic residues" evidence="1">
    <location>
        <begin position="292"/>
        <end position="311"/>
    </location>
</feature>
<dbReference type="InterPro" id="IPR013226">
    <property type="entry name" value="Pal1"/>
</dbReference>
<comment type="caution">
    <text evidence="2">The sequence shown here is derived from an EMBL/GenBank/DDBJ whole genome shotgun (WGS) entry which is preliminary data.</text>
</comment>
<evidence type="ECO:0000256" key="1">
    <source>
        <dbReference type="SAM" id="MobiDB-lite"/>
    </source>
</evidence>